<keyword evidence="4 11" id="KW-0812">Transmembrane</keyword>
<evidence type="ECO:0000256" key="2">
    <source>
        <dbReference type="ARBA" id="ARBA00010617"/>
    </source>
</evidence>
<protein>
    <submittedName>
        <fullName evidence="12">Cytochrome P450 714C2-like</fullName>
    </submittedName>
</protein>
<dbReference type="Pfam" id="PF00067">
    <property type="entry name" value="p450"/>
    <property type="match status" value="1"/>
</dbReference>
<dbReference type="GO" id="GO:0016020">
    <property type="term" value="C:membrane"/>
    <property type="evidence" value="ECO:0007669"/>
    <property type="project" value="UniProtKB-SubCell"/>
</dbReference>
<dbReference type="InterPro" id="IPR036396">
    <property type="entry name" value="Cyt_P450_sf"/>
</dbReference>
<sequence>MQRQQTLAAEMIVSVPFGGIVLLILYLYDSLVLKPKRLSSNLEMQGIRGPLLSSNLFRSILDMKRIKLEEMRNKSKDIPHDWPSIIVPHLLKWRTEYGPNFTYSIGGIQILGVKDIETVKEIRLIKSLSFGRPSYLMKDYKPLFGKRIASCNGAIWSHQRKIIAPEFYLDKDKRSSESKIESEGGIAVITVDEDLRSLAADIISKASFGSNYSEGKGKEIFLKLRTLQQSIGKGNIGVPGVRYLPMKRNREIRRSEKEIHSMILGDLLQMILEGAKSCGDADSILSAGMSHDQFMVDNCKAIYFAAHETKAIAGTWSLMLLVAYPEWQARARARAEVHEICRNGVLDADMLQDMKTLTTVIKEALRMYRSTMFVSRQALEDIKLKDIVIPKGMNIQIPIPVLHHPPDIWGPDALDFNPKRFEHGILKAFKFPQNLAMAELKVTLSLILFKFSFSLSPAYCHCIDFGVVVEPVLLKLSCIFHEMKPLHELNIHGKEESEETDFNQSP</sequence>
<dbReference type="GO" id="GO:0020037">
    <property type="term" value="F:heme binding"/>
    <property type="evidence" value="ECO:0007669"/>
    <property type="project" value="InterPro"/>
</dbReference>
<comment type="similarity">
    <text evidence="2">Belongs to the cytochrome P450 family.</text>
</comment>
<keyword evidence="5" id="KW-0479">Metal-binding</keyword>
<dbReference type="PANTHER" id="PTHR24282">
    <property type="entry name" value="CYTOCHROME P450 FAMILY MEMBER"/>
    <property type="match status" value="1"/>
</dbReference>
<dbReference type="InterPro" id="IPR050665">
    <property type="entry name" value="Cytochrome_P450_Monooxygen"/>
</dbReference>
<dbReference type="SUPFAM" id="SSF48264">
    <property type="entry name" value="Cytochrome P450"/>
    <property type="match status" value="1"/>
</dbReference>
<comment type="subcellular location">
    <subcellularLocation>
        <location evidence="1">Membrane</location>
        <topology evidence="1">Single-pass membrane protein</topology>
    </subcellularLocation>
</comment>
<evidence type="ECO:0000256" key="9">
    <source>
        <dbReference type="ARBA" id="ARBA00023033"/>
    </source>
</evidence>
<keyword evidence="13" id="KW-1185">Reference proteome</keyword>
<evidence type="ECO:0000313" key="13">
    <source>
        <dbReference type="Proteomes" id="UP000327157"/>
    </source>
</evidence>
<organism evidence="12 13">
    <name type="scientific">Pyrus ussuriensis x Pyrus communis</name>
    <dbReference type="NCBI Taxonomy" id="2448454"/>
    <lineage>
        <taxon>Eukaryota</taxon>
        <taxon>Viridiplantae</taxon>
        <taxon>Streptophyta</taxon>
        <taxon>Embryophyta</taxon>
        <taxon>Tracheophyta</taxon>
        <taxon>Spermatophyta</taxon>
        <taxon>Magnoliopsida</taxon>
        <taxon>eudicotyledons</taxon>
        <taxon>Gunneridae</taxon>
        <taxon>Pentapetalae</taxon>
        <taxon>rosids</taxon>
        <taxon>fabids</taxon>
        <taxon>Rosales</taxon>
        <taxon>Rosaceae</taxon>
        <taxon>Amygdaloideae</taxon>
        <taxon>Maleae</taxon>
        <taxon>Pyrus</taxon>
    </lineage>
</organism>
<dbReference type="Gene3D" id="1.10.630.10">
    <property type="entry name" value="Cytochrome P450"/>
    <property type="match status" value="1"/>
</dbReference>
<dbReference type="EMBL" id="SMOL01000491">
    <property type="protein sequence ID" value="KAB2610030.1"/>
    <property type="molecule type" value="Genomic_DNA"/>
</dbReference>
<name>A0A5N5G900_9ROSA</name>
<evidence type="ECO:0000256" key="3">
    <source>
        <dbReference type="ARBA" id="ARBA00022617"/>
    </source>
</evidence>
<reference evidence="12 13" key="1">
    <citation type="submission" date="2019-09" db="EMBL/GenBank/DDBJ databases">
        <authorList>
            <person name="Ou C."/>
        </authorList>
    </citation>
    <scope>NUCLEOTIDE SEQUENCE [LARGE SCALE GENOMIC DNA]</scope>
    <source>
        <strain evidence="12">S2</strain>
        <tissue evidence="12">Leaf</tissue>
    </source>
</reference>
<reference evidence="12 13" key="2">
    <citation type="submission" date="2019-11" db="EMBL/GenBank/DDBJ databases">
        <title>A de novo genome assembly of a pear dwarfing rootstock.</title>
        <authorList>
            <person name="Wang F."/>
            <person name="Wang J."/>
            <person name="Li S."/>
            <person name="Zhang Y."/>
            <person name="Fang M."/>
            <person name="Ma L."/>
            <person name="Zhao Y."/>
            <person name="Jiang S."/>
        </authorList>
    </citation>
    <scope>NUCLEOTIDE SEQUENCE [LARGE SCALE GENOMIC DNA]</scope>
    <source>
        <strain evidence="12">S2</strain>
        <tissue evidence="12">Leaf</tissue>
    </source>
</reference>
<evidence type="ECO:0000256" key="4">
    <source>
        <dbReference type="ARBA" id="ARBA00022692"/>
    </source>
</evidence>
<dbReference type="InterPro" id="IPR001128">
    <property type="entry name" value="Cyt_P450"/>
</dbReference>
<evidence type="ECO:0000256" key="5">
    <source>
        <dbReference type="ARBA" id="ARBA00022723"/>
    </source>
</evidence>
<dbReference type="GO" id="GO:0004497">
    <property type="term" value="F:monooxygenase activity"/>
    <property type="evidence" value="ECO:0007669"/>
    <property type="project" value="UniProtKB-KW"/>
</dbReference>
<dbReference type="GO" id="GO:0005506">
    <property type="term" value="F:iron ion binding"/>
    <property type="evidence" value="ECO:0007669"/>
    <property type="project" value="InterPro"/>
</dbReference>
<evidence type="ECO:0000256" key="11">
    <source>
        <dbReference type="SAM" id="Phobius"/>
    </source>
</evidence>
<dbReference type="GO" id="GO:0016705">
    <property type="term" value="F:oxidoreductase activity, acting on paired donors, with incorporation or reduction of molecular oxygen"/>
    <property type="evidence" value="ECO:0007669"/>
    <property type="project" value="InterPro"/>
</dbReference>
<gene>
    <name evidence="12" type="ORF">D8674_042271</name>
</gene>
<evidence type="ECO:0000313" key="12">
    <source>
        <dbReference type="EMBL" id="KAB2610030.1"/>
    </source>
</evidence>
<keyword evidence="8" id="KW-0408">Iron</keyword>
<keyword evidence="3" id="KW-0349">Heme</keyword>
<comment type="caution">
    <text evidence="12">The sequence shown here is derived from an EMBL/GenBank/DDBJ whole genome shotgun (WGS) entry which is preliminary data.</text>
</comment>
<evidence type="ECO:0000256" key="1">
    <source>
        <dbReference type="ARBA" id="ARBA00004167"/>
    </source>
</evidence>
<feature type="transmembrane region" description="Helical" evidence="11">
    <location>
        <begin position="7"/>
        <end position="28"/>
    </location>
</feature>
<keyword evidence="6 11" id="KW-1133">Transmembrane helix</keyword>
<keyword evidence="7" id="KW-0560">Oxidoreductase</keyword>
<dbReference type="Proteomes" id="UP000327157">
    <property type="component" value="Unassembled WGS sequence"/>
</dbReference>
<evidence type="ECO:0000256" key="10">
    <source>
        <dbReference type="ARBA" id="ARBA00023136"/>
    </source>
</evidence>
<keyword evidence="9" id="KW-0503">Monooxygenase</keyword>
<keyword evidence="10 11" id="KW-0472">Membrane</keyword>
<accession>A0A5N5G900</accession>
<evidence type="ECO:0000256" key="7">
    <source>
        <dbReference type="ARBA" id="ARBA00023002"/>
    </source>
</evidence>
<dbReference type="AlphaFoldDB" id="A0A5N5G900"/>
<proteinExistence type="inferred from homology"/>
<evidence type="ECO:0000256" key="6">
    <source>
        <dbReference type="ARBA" id="ARBA00022989"/>
    </source>
</evidence>
<dbReference type="OrthoDB" id="1470350at2759"/>
<evidence type="ECO:0000256" key="8">
    <source>
        <dbReference type="ARBA" id="ARBA00023004"/>
    </source>
</evidence>
<dbReference type="PANTHER" id="PTHR24282:SF26">
    <property type="entry name" value="CYTOCHROME P450"/>
    <property type="match status" value="1"/>
</dbReference>